<accession>U3TDA5</accession>
<evidence type="ECO:0000259" key="2">
    <source>
        <dbReference type="Pfam" id="PF01037"/>
    </source>
</evidence>
<dbReference type="InterPro" id="IPR011008">
    <property type="entry name" value="Dimeric_a/b-barrel"/>
</dbReference>
<dbReference type="EMBL" id="AP012489">
    <property type="protein sequence ID" value="BAN89958.1"/>
    <property type="molecule type" value="Genomic_DNA"/>
</dbReference>
<reference evidence="3 4" key="1">
    <citation type="journal article" date="2013" name="Appl. Environ. Microbiol.">
        <title>Variation of the Virus-Related Elements within Syntenic Genomes of the Hyperthermophilic Archaeon Aeropyrum.</title>
        <authorList>
            <person name="Daifuku T."/>
            <person name="Yoshida T."/>
            <person name="Kitamura T."/>
            <person name="Kawaichi S."/>
            <person name="Inoue T."/>
            <person name="Nomura K."/>
            <person name="Yoshida Y."/>
            <person name="Kuno S."/>
            <person name="Sako Y."/>
        </authorList>
    </citation>
    <scope>NUCLEOTIDE SEQUENCE [LARGE SCALE GENOMIC DNA]</scope>
    <source>
        <strain evidence="3 4">SY1</strain>
    </source>
</reference>
<dbReference type="KEGG" id="acj:ACAM_0489"/>
<keyword evidence="4" id="KW-1185">Reference proteome</keyword>
<dbReference type="SUPFAM" id="SSF54909">
    <property type="entry name" value="Dimeric alpha+beta barrel"/>
    <property type="match status" value="1"/>
</dbReference>
<dbReference type="AlphaFoldDB" id="U3TDA5"/>
<dbReference type="eggNOG" id="arCOG01117">
    <property type="taxonomic scope" value="Archaea"/>
</dbReference>
<dbReference type="InterPro" id="IPR019887">
    <property type="entry name" value="Tscrpt_reg_AsnC/Lrp_C"/>
</dbReference>
<organism evidence="3 4">
    <name type="scientific">Aeropyrum camini SY1 = JCM 12091</name>
    <dbReference type="NCBI Taxonomy" id="1198449"/>
    <lineage>
        <taxon>Archaea</taxon>
        <taxon>Thermoproteota</taxon>
        <taxon>Thermoprotei</taxon>
        <taxon>Desulfurococcales</taxon>
        <taxon>Desulfurococcaceae</taxon>
        <taxon>Aeropyrum</taxon>
    </lineage>
</organism>
<evidence type="ECO:0000313" key="3">
    <source>
        <dbReference type="EMBL" id="BAN89958.1"/>
    </source>
</evidence>
<dbReference type="STRING" id="1198449.ACAM_0489"/>
<feature type="domain" description="Transcription regulator AsnC/Lrp ligand binding" evidence="2">
    <location>
        <begin position="10"/>
        <end position="79"/>
    </location>
</feature>
<protein>
    <submittedName>
        <fullName evidence="3">Transcriptional regulator</fullName>
    </submittedName>
</protein>
<gene>
    <name evidence="3" type="ORF">ACAM_0489</name>
</gene>
<dbReference type="Pfam" id="PF01037">
    <property type="entry name" value="AsnC_trans_reg"/>
    <property type="match status" value="1"/>
</dbReference>
<proteinExistence type="predicted"/>
<evidence type="ECO:0000256" key="1">
    <source>
        <dbReference type="ARBA" id="ARBA00029440"/>
    </source>
</evidence>
<sequence>MVPEMPEALVAINVDVGKEDEVFNKLLEMPEVKEVFMVYGIYDIIALVEAPTMDQLRETITGKIRKIDGVKMTLTMVIVTRRVKNKG</sequence>
<name>U3TDA5_9CREN</name>
<dbReference type="PANTHER" id="PTHR43413:SF6">
    <property type="entry name" value="REGULATORY PROTEIN ASNC"/>
    <property type="match status" value="1"/>
</dbReference>
<comment type="pathway">
    <text evidence="1">Amino-acid biosynthesis.</text>
</comment>
<dbReference type="Gene3D" id="3.30.70.920">
    <property type="match status" value="1"/>
</dbReference>
<dbReference type="PANTHER" id="PTHR43413">
    <property type="entry name" value="TRANSCRIPTIONAL REGULATOR, ASNC FAMILY"/>
    <property type="match status" value="1"/>
</dbReference>
<evidence type="ECO:0000313" key="4">
    <source>
        <dbReference type="Proteomes" id="UP000016887"/>
    </source>
</evidence>
<dbReference type="InterPro" id="IPR050684">
    <property type="entry name" value="HTH-Siroheme_Decarb"/>
</dbReference>
<dbReference type="Proteomes" id="UP000016887">
    <property type="component" value="Chromosome"/>
</dbReference>